<accession>A0A8H5LM33</accession>
<name>A0A8H5LM33_9AGAR</name>
<comment type="caution">
    <text evidence="2">The sequence shown here is derived from an EMBL/GenBank/DDBJ whole genome shotgun (WGS) entry which is preliminary data.</text>
</comment>
<dbReference type="AlphaFoldDB" id="A0A8H5LM33"/>
<sequence length="326" mass="37572">MLSLFSSKPKPSPPPQPRNMLELLPPEICKQIYEKACDDDGRTGRALSLTSRYVHDVSAEFKYRSIAIWGMPQILKCFKVLEAKPPHLRRIIHLFISAHEQIRPGEKGPIDGYQWAMQTHYGYACDAFYGILGFAAPTVRTFYLCSSVARPTVLLSTPMPELVEFTLFNGFPAVPTMAPPSVDFPSLKRIRFCGFTDHSKTTFHEIRTRAPNVTHLFFQCQRTADDLLEDIASVFGLDLPPNRPFKRFEDEFLDKIEEIRVEAPNKRKGFFSVAYQRMVKKIMLLEPRIRVTIVPTKERVDSEYALLDWLRDSTREWNFPVPHSFV</sequence>
<protein>
    <submittedName>
        <fullName evidence="2">Uncharacterized protein</fullName>
    </submittedName>
</protein>
<dbReference type="EMBL" id="JAACJO010000002">
    <property type="protein sequence ID" value="KAF5362226.1"/>
    <property type="molecule type" value="Genomic_DNA"/>
</dbReference>
<evidence type="ECO:0000313" key="2">
    <source>
        <dbReference type="EMBL" id="KAF5362226.1"/>
    </source>
</evidence>
<dbReference type="OrthoDB" id="2748701at2759"/>
<evidence type="ECO:0000313" key="3">
    <source>
        <dbReference type="Proteomes" id="UP000559027"/>
    </source>
</evidence>
<proteinExistence type="predicted"/>
<dbReference type="Proteomes" id="UP000559027">
    <property type="component" value="Unassembled WGS sequence"/>
</dbReference>
<evidence type="ECO:0000256" key="1">
    <source>
        <dbReference type="SAM" id="MobiDB-lite"/>
    </source>
</evidence>
<keyword evidence="3" id="KW-1185">Reference proteome</keyword>
<gene>
    <name evidence="2" type="ORF">D9756_002500</name>
</gene>
<organism evidence="2 3">
    <name type="scientific">Leucocoprinus leucothites</name>
    <dbReference type="NCBI Taxonomy" id="201217"/>
    <lineage>
        <taxon>Eukaryota</taxon>
        <taxon>Fungi</taxon>
        <taxon>Dikarya</taxon>
        <taxon>Basidiomycota</taxon>
        <taxon>Agaricomycotina</taxon>
        <taxon>Agaricomycetes</taxon>
        <taxon>Agaricomycetidae</taxon>
        <taxon>Agaricales</taxon>
        <taxon>Agaricineae</taxon>
        <taxon>Agaricaceae</taxon>
        <taxon>Leucocoprinus</taxon>
    </lineage>
</organism>
<reference evidence="2 3" key="1">
    <citation type="journal article" date="2020" name="ISME J.">
        <title>Uncovering the hidden diversity of litter-decomposition mechanisms in mushroom-forming fungi.</title>
        <authorList>
            <person name="Floudas D."/>
            <person name="Bentzer J."/>
            <person name="Ahren D."/>
            <person name="Johansson T."/>
            <person name="Persson P."/>
            <person name="Tunlid A."/>
        </authorList>
    </citation>
    <scope>NUCLEOTIDE SEQUENCE [LARGE SCALE GENOMIC DNA]</scope>
    <source>
        <strain evidence="2 3">CBS 146.42</strain>
    </source>
</reference>
<feature type="region of interest" description="Disordered" evidence="1">
    <location>
        <begin position="1"/>
        <end position="20"/>
    </location>
</feature>